<comment type="caution">
    <text evidence="2">The sequence shown here is derived from an EMBL/GenBank/DDBJ whole genome shotgun (WGS) entry which is preliminary data.</text>
</comment>
<proteinExistence type="predicted"/>
<dbReference type="AlphaFoldDB" id="A0A8H7W532"/>
<protein>
    <recommendedName>
        <fullName evidence="4">F-box domain-containing protein</fullName>
    </recommendedName>
</protein>
<name>A0A8H7W532_9HELO</name>
<dbReference type="OrthoDB" id="4368674at2759"/>
<feature type="region of interest" description="Disordered" evidence="1">
    <location>
        <begin position="1"/>
        <end position="37"/>
    </location>
</feature>
<organism evidence="2 3">
    <name type="scientific">Cadophora malorum</name>
    <dbReference type="NCBI Taxonomy" id="108018"/>
    <lineage>
        <taxon>Eukaryota</taxon>
        <taxon>Fungi</taxon>
        <taxon>Dikarya</taxon>
        <taxon>Ascomycota</taxon>
        <taxon>Pezizomycotina</taxon>
        <taxon>Leotiomycetes</taxon>
        <taxon>Helotiales</taxon>
        <taxon>Ploettnerulaceae</taxon>
        <taxon>Cadophora</taxon>
    </lineage>
</organism>
<accession>A0A8H7W532</accession>
<keyword evidence="3" id="KW-1185">Reference proteome</keyword>
<evidence type="ECO:0008006" key="4">
    <source>
        <dbReference type="Google" id="ProtNLM"/>
    </source>
</evidence>
<dbReference type="EMBL" id="JAFJYH010000142">
    <property type="protein sequence ID" value="KAG4417911.1"/>
    <property type="molecule type" value="Genomic_DNA"/>
</dbReference>
<evidence type="ECO:0000313" key="3">
    <source>
        <dbReference type="Proteomes" id="UP000664132"/>
    </source>
</evidence>
<sequence length="376" mass="42808">MSDPRVLRSHAQVKAHKLTTQPQHSKDEGHGHRVRGGARTRFLSLPAEIRNEIYKLITETDLILFYDKFWYPKAPARPSSRIANTTWPACFDSASIPQTHGLHECTSQYQYERNRKKSAGALSWLRTNRQIHDEARSIVYHNLNIHVSEQVALAGLLFPSDTTTFKFAAIRSLSVCLLMPIVDDGQDGFRFAREGQYRGWRIEHHGDRCPCVLCNTFGKGDIIDILPGLRTLELSISFVCVGGNTRPVVGYFGNGNPRYGMLNRPKNPSPLVYKGNIDNVEEIVRCFRRQQPMACFHGRMGKDISLDIRIRLEKVHHDPGNVFPNPNDRKCWCKGRNIDEESLGNSGLQSRLMEKLEEGGVDAWNSFKRLRSVWAP</sequence>
<reference evidence="2" key="1">
    <citation type="submission" date="2021-02" db="EMBL/GenBank/DDBJ databases">
        <title>Genome sequence Cadophora malorum strain M34.</title>
        <authorList>
            <person name="Stefanovic E."/>
            <person name="Vu D."/>
            <person name="Scully C."/>
            <person name="Dijksterhuis J."/>
            <person name="Roader J."/>
            <person name="Houbraken J."/>
        </authorList>
    </citation>
    <scope>NUCLEOTIDE SEQUENCE</scope>
    <source>
        <strain evidence="2">M34</strain>
    </source>
</reference>
<evidence type="ECO:0000313" key="2">
    <source>
        <dbReference type="EMBL" id="KAG4417911.1"/>
    </source>
</evidence>
<gene>
    <name evidence="2" type="ORF">IFR04_008965</name>
</gene>
<feature type="compositionally biased region" description="Basic residues" evidence="1">
    <location>
        <begin position="7"/>
        <end position="17"/>
    </location>
</feature>
<evidence type="ECO:0000256" key="1">
    <source>
        <dbReference type="SAM" id="MobiDB-lite"/>
    </source>
</evidence>
<dbReference type="Proteomes" id="UP000664132">
    <property type="component" value="Unassembled WGS sequence"/>
</dbReference>
<dbReference type="PANTHER" id="PTHR38790">
    <property type="entry name" value="2EXR DOMAIN-CONTAINING PROTEIN-RELATED"/>
    <property type="match status" value="1"/>
</dbReference>